<name>A0A372J949_9ACTN</name>
<reference evidence="1 2" key="1">
    <citation type="submission" date="2018-08" db="EMBL/GenBank/DDBJ databases">
        <title>Actinomadura jelena sp. nov., a novel Actinomycete isolated from soil in Chad.</title>
        <authorList>
            <person name="Shi L."/>
        </authorList>
    </citation>
    <scope>NUCLEOTIDE SEQUENCE [LARGE SCALE GENOMIC DNA]</scope>
    <source>
        <strain evidence="1 2">NEAU-G17</strain>
    </source>
</reference>
<gene>
    <name evidence="1" type="ORF">DZF91_38570</name>
</gene>
<dbReference type="Proteomes" id="UP000261811">
    <property type="component" value="Unassembled WGS sequence"/>
</dbReference>
<dbReference type="RefSeq" id="WP_117361969.1">
    <property type="nucleotide sequence ID" value="NZ_QURH01001054.1"/>
</dbReference>
<organism evidence="1 2">
    <name type="scientific">Actinomadura logoneensis</name>
    <dbReference type="NCBI Taxonomy" id="2293572"/>
    <lineage>
        <taxon>Bacteria</taxon>
        <taxon>Bacillati</taxon>
        <taxon>Actinomycetota</taxon>
        <taxon>Actinomycetes</taxon>
        <taxon>Streptosporangiales</taxon>
        <taxon>Thermomonosporaceae</taxon>
        <taxon>Actinomadura</taxon>
    </lineage>
</organism>
<dbReference type="Gene3D" id="3.75.10.10">
    <property type="entry name" value="L-arginine/glycine Amidinotransferase, Chain A"/>
    <property type="match status" value="1"/>
</dbReference>
<comment type="caution">
    <text evidence="1">The sequence shown here is derived from an EMBL/GenBank/DDBJ whole genome shotgun (WGS) entry which is preliminary data.</text>
</comment>
<evidence type="ECO:0000313" key="1">
    <source>
        <dbReference type="EMBL" id="RFU36346.1"/>
    </source>
</evidence>
<dbReference type="OrthoDB" id="9814070at2"/>
<dbReference type="EMBL" id="QURH01001054">
    <property type="protein sequence ID" value="RFU36346.1"/>
    <property type="molecule type" value="Genomic_DNA"/>
</dbReference>
<keyword evidence="2" id="KW-1185">Reference proteome</keyword>
<dbReference type="SUPFAM" id="SSF55909">
    <property type="entry name" value="Pentein"/>
    <property type="match status" value="1"/>
</dbReference>
<sequence length="163" mass="16984">MCPPTHFDVNHVNEGEGDCLQAGDRIPAATGFRSAPESHAGVESLFQAPVVGLTLVDPRSYHPDTALAVLDDQQIMYFPGAFSAESRSVLEGLYPDAILATEVDAEVFGHNAVSDGVHVGLPEQATGLAEQLRAAGCEPIGVDTTELLKAGGGAKCITSESHS</sequence>
<evidence type="ECO:0008006" key="3">
    <source>
        <dbReference type="Google" id="ProtNLM"/>
    </source>
</evidence>
<dbReference type="AlphaFoldDB" id="A0A372J949"/>
<evidence type="ECO:0000313" key="2">
    <source>
        <dbReference type="Proteomes" id="UP000261811"/>
    </source>
</evidence>
<accession>A0A372J949</accession>
<protein>
    <recommendedName>
        <fullName evidence="3">Amidinotransferase</fullName>
    </recommendedName>
</protein>
<proteinExistence type="predicted"/>